<keyword evidence="2" id="KW-1185">Reference proteome</keyword>
<dbReference type="SUPFAM" id="SSF103642">
    <property type="entry name" value="Sec-C motif"/>
    <property type="match status" value="1"/>
</dbReference>
<proteinExistence type="predicted"/>
<dbReference type="EMBL" id="JAKIKS010000153">
    <property type="protein sequence ID" value="MCL1127390.1"/>
    <property type="molecule type" value="Genomic_DNA"/>
</dbReference>
<name>A0ABT0LJ49_9GAMM</name>
<gene>
    <name evidence="1" type="ORF">L2764_23675</name>
</gene>
<dbReference type="Proteomes" id="UP001203423">
    <property type="component" value="Unassembled WGS sequence"/>
</dbReference>
<dbReference type="RefSeq" id="WP_248942808.1">
    <property type="nucleotide sequence ID" value="NZ_JAKIKS010000153.1"/>
</dbReference>
<dbReference type="Pfam" id="PF02810">
    <property type="entry name" value="SEC-C"/>
    <property type="match status" value="1"/>
</dbReference>
<evidence type="ECO:0000313" key="2">
    <source>
        <dbReference type="Proteomes" id="UP001203423"/>
    </source>
</evidence>
<accession>A0ABT0LJ49</accession>
<evidence type="ECO:0000313" key="1">
    <source>
        <dbReference type="EMBL" id="MCL1127390.1"/>
    </source>
</evidence>
<sequence>MKAGRNDPCPCGSGKKYKSCCMDAMSKQRVDIIDDLKQITAMNANLSIDELNVVAQHKAAEYNNRAYDDFCGLSPAQMYNWLYAPFGELESLTLCVPEDLTACPVMRYLSLILEEAMQHGGSFKSTSKGNLPTKLVKQASELLPEFAVAGFETELSISEFAGSNEDKFNALHYARLLAELSGIIYRRSGRYHVKKTAQKQYKAQGISAFFLPMLEAAIKQYNWGYFDNFSDDIDLQPFWLFMLWRLRSHGSIDTLAGEVATAFPALLSQCSNDEYFSSHNLLEMIIGSRFITRFLQFWGFVTVDPRRYIDGKRIPQEAKRQPLLSQTFEFLL</sequence>
<organism evidence="1 2">
    <name type="scientific">Shewanella surugensis</name>
    <dbReference type="NCBI Taxonomy" id="212020"/>
    <lineage>
        <taxon>Bacteria</taxon>
        <taxon>Pseudomonadati</taxon>
        <taxon>Pseudomonadota</taxon>
        <taxon>Gammaproteobacteria</taxon>
        <taxon>Alteromonadales</taxon>
        <taxon>Shewanellaceae</taxon>
        <taxon>Shewanella</taxon>
    </lineage>
</organism>
<protein>
    <submittedName>
        <fullName evidence="1">SEC-C domain-containing protein</fullName>
    </submittedName>
</protein>
<dbReference type="Gene3D" id="3.10.450.50">
    <property type="match status" value="1"/>
</dbReference>
<comment type="caution">
    <text evidence="1">The sequence shown here is derived from an EMBL/GenBank/DDBJ whole genome shotgun (WGS) entry which is preliminary data.</text>
</comment>
<dbReference type="InterPro" id="IPR004027">
    <property type="entry name" value="SEC_C_motif"/>
</dbReference>
<reference evidence="1 2" key="1">
    <citation type="submission" date="2022-01" db="EMBL/GenBank/DDBJ databases">
        <title>Whole genome-based taxonomy of the Shewanellaceae.</title>
        <authorList>
            <person name="Martin-Rodriguez A.J."/>
        </authorList>
    </citation>
    <scope>NUCLEOTIDE SEQUENCE [LARGE SCALE GENOMIC DNA]</scope>
    <source>
        <strain evidence="1 2">DSM 17177</strain>
    </source>
</reference>